<gene>
    <name evidence="2" type="ORF">C7Y72_22045</name>
</gene>
<dbReference type="Pfam" id="PF18862">
    <property type="entry name" value="ApeA_NTD1"/>
    <property type="match status" value="1"/>
</dbReference>
<dbReference type="AlphaFoldDB" id="A0A2T4UB54"/>
<name>A0A2T4UB54_9ACTN</name>
<reference evidence="2 3" key="1">
    <citation type="submission" date="2018-03" db="EMBL/GenBank/DDBJ databases">
        <title>Aquarubrobacter algicola gen. nov., sp. nov., a novel actinobacterium isolated from shallow eutrophic lake during the end of cyanobacterial harmful algal blooms.</title>
        <authorList>
            <person name="Chun S.J."/>
        </authorList>
    </citation>
    <scope>NUCLEOTIDE SEQUENCE [LARGE SCALE GENOMIC DNA]</scope>
    <source>
        <strain evidence="2 3">Seoho-28</strain>
    </source>
</reference>
<comment type="caution">
    <text evidence="2">The sequence shown here is derived from an EMBL/GenBank/DDBJ whole genome shotgun (WGS) entry which is preliminary data.</text>
</comment>
<feature type="domain" description="ApeA N-terminal" evidence="1">
    <location>
        <begin position="17"/>
        <end position="216"/>
    </location>
</feature>
<dbReference type="EMBL" id="PYYB01000006">
    <property type="protein sequence ID" value="PTL54101.1"/>
    <property type="molecule type" value="Genomic_DNA"/>
</dbReference>
<keyword evidence="3" id="KW-1185">Reference proteome</keyword>
<proteinExistence type="predicted"/>
<organism evidence="2 3">
    <name type="scientific">Paraconexibacter algicola</name>
    <dbReference type="NCBI Taxonomy" id="2133960"/>
    <lineage>
        <taxon>Bacteria</taxon>
        <taxon>Bacillati</taxon>
        <taxon>Actinomycetota</taxon>
        <taxon>Thermoleophilia</taxon>
        <taxon>Solirubrobacterales</taxon>
        <taxon>Paraconexibacteraceae</taxon>
        <taxon>Paraconexibacter</taxon>
    </lineage>
</organism>
<protein>
    <recommendedName>
        <fullName evidence="1">ApeA N-terminal domain-containing protein</fullName>
    </recommendedName>
</protein>
<dbReference type="RefSeq" id="WP_107571376.1">
    <property type="nucleotide sequence ID" value="NZ_PYYB01000006.1"/>
</dbReference>
<sequence>MSKKDREALLAGEVVVGRFQVIGTEDVVPGVLRWSARDGATLELIDDASGFPRSFDALPFGVHGLLRNGGEVSLFDCRVSRMQLLDHPTHIRCSTLAYGAQVLPEDRWPRAIYGTAALSQWRDDSGIHLANLPSADDPTLRVEFQPTTRDRVDVPGAELVFCGHRDTSPYGHRSDFWSRTDAVMVVNPRRPQTIAALMSKHAQPLRALMALAADRPDDLTREIYVDVDRPLRIEVWRQGRPPLKGEWERRQLFGADQLIDYPKAIRAWWRLHRQVWPALDLLGDHANEGNSFSPGRFLTVFSAIERYAEIRHKTTDLKKLRTYSQLDSSLTGCTNPALDLIGVTRGYVAHFNNVDDARRAQVEDQMVVSTRRVAALMQACLLRNLGIRKGQRQTLLERHYASWPLV</sequence>
<evidence type="ECO:0000313" key="2">
    <source>
        <dbReference type="EMBL" id="PTL54101.1"/>
    </source>
</evidence>
<evidence type="ECO:0000259" key="1">
    <source>
        <dbReference type="Pfam" id="PF18862"/>
    </source>
</evidence>
<dbReference type="Proteomes" id="UP000240739">
    <property type="component" value="Unassembled WGS sequence"/>
</dbReference>
<evidence type="ECO:0000313" key="3">
    <source>
        <dbReference type="Proteomes" id="UP000240739"/>
    </source>
</evidence>
<dbReference type="InterPro" id="IPR041223">
    <property type="entry name" value="ApeA_NTD"/>
</dbReference>
<accession>A0A2T4UB54</accession>
<dbReference type="OrthoDB" id="5242735at2"/>